<keyword evidence="10" id="KW-1185">Reference proteome</keyword>
<proteinExistence type="predicted"/>
<dbReference type="EMBL" id="JAAGWB010000002">
    <property type="protein sequence ID" value="NEN49379.1"/>
    <property type="molecule type" value="Genomic_DNA"/>
</dbReference>
<feature type="domain" description="Major facilitator superfamily (MFS) profile" evidence="7">
    <location>
        <begin position="173"/>
        <end position="424"/>
    </location>
</feature>
<feature type="transmembrane region" description="Helical" evidence="6">
    <location>
        <begin position="226"/>
        <end position="249"/>
    </location>
</feature>
<dbReference type="Proteomes" id="UP000468828">
    <property type="component" value="Unassembled WGS sequence"/>
</dbReference>
<evidence type="ECO:0000256" key="4">
    <source>
        <dbReference type="ARBA" id="ARBA00022989"/>
    </source>
</evidence>
<name>A0A6P0H1N1_9ACTN</name>
<accession>A0A6P0H1N1</accession>
<dbReference type="Pfam" id="PF07690">
    <property type="entry name" value="MFS_1"/>
    <property type="match status" value="1"/>
</dbReference>
<evidence type="ECO:0000313" key="8">
    <source>
        <dbReference type="EMBL" id="NEK92612.1"/>
    </source>
</evidence>
<feature type="transmembrane region" description="Helical" evidence="6">
    <location>
        <begin position="21"/>
        <end position="41"/>
    </location>
</feature>
<feature type="transmembrane region" description="Helical" evidence="6">
    <location>
        <begin position="382"/>
        <end position="402"/>
    </location>
</feature>
<evidence type="ECO:0000259" key="7">
    <source>
        <dbReference type="PROSITE" id="PS50850"/>
    </source>
</evidence>
<keyword evidence="2" id="KW-1003">Cell membrane</keyword>
<evidence type="ECO:0000256" key="2">
    <source>
        <dbReference type="ARBA" id="ARBA00022475"/>
    </source>
</evidence>
<evidence type="ECO:0000256" key="6">
    <source>
        <dbReference type="SAM" id="Phobius"/>
    </source>
</evidence>
<organism evidence="9 11">
    <name type="scientific">Modestobacter muralis</name>
    <dbReference type="NCBI Taxonomy" id="1608614"/>
    <lineage>
        <taxon>Bacteria</taxon>
        <taxon>Bacillati</taxon>
        <taxon>Actinomycetota</taxon>
        <taxon>Actinomycetes</taxon>
        <taxon>Geodermatophilales</taxon>
        <taxon>Geodermatophilaceae</taxon>
        <taxon>Modestobacter</taxon>
    </lineage>
</organism>
<evidence type="ECO:0000256" key="1">
    <source>
        <dbReference type="ARBA" id="ARBA00004651"/>
    </source>
</evidence>
<reference evidence="9 11" key="2">
    <citation type="submission" date="2020-02" db="EMBL/GenBank/DDBJ databases">
        <title>The WGS of Modestobacter muralis DSM 100205.</title>
        <authorList>
            <person name="Jiang Z."/>
        </authorList>
    </citation>
    <scope>NUCLEOTIDE SEQUENCE [LARGE SCALE GENOMIC DNA]</scope>
    <source>
        <strain evidence="9 11">DSM 100205</strain>
    </source>
</reference>
<feature type="transmembrane region" description="Helical" evidence="6">
    <location>
        <begin position="290"/>
        <end position="308"/>
    </location>
</feature>
<dbReference type="RefSeq" id="WP_163608934.1">
    <property type="nucleotide sequence ID" value="NZ_JAAGWB010000002.1"/>
</dbReference>
<keyword evidence="4 6" id="KW-1133">Transmembrane helix</keyword>
<dbReference type="GO" id="GO:0022857">
    <property type="term" value="F:transmembrane transporter activity"/>
    <property type="evidence" value="ECO:0007669"/>
    <property type="project" value="InterPro"/>
</dbReference>
<evidence type="ECO:0000256" key="3">
    <source>
        <dbReference type="ARBA" id="ARBA00022692"/>
    </source>
</evidence>
<dbReference type="PROSITE" id="PS50850">
    <property type="entry name" value="MFS"/>
    <property type="match status" value="1"/>
</dbReference>
<feature type="transmembrane region" description="Helical" evidence="6">
    <location>
        <begin position="47"/>
        <end position="67"/>
    </location>
</feature>
<evidence type="ECO:0000256" key="5">
    <source>
        <dbReference type="ARBA" id="ARBA00023136"/>
    </source>
</evidence>
<feature type="transmembrane region" description="Helical" evidence="6">
    <location>
        <begin position="261"/>
        <end position="278"/>
    </location>
</feature>
<dbReference type="EMBL" id="JAAGWH010000002">
    <property type="protein sequence ID" value="NEK92612.1"/>
    <property type="molecule type" value="Genomic_DNA"/>
</dbReference>
<dbReference type="Gene3D" id="1.20.1250.20">
    <property type="entry name" value="MFS general substrate transporter like domains"/>
    <property type="match status" value="1"/>
</dbReference>
<sequence length="424" mass="44483">MTTDRSLLRHRDFRHLWAAETVSQVGTQVTMLALPVIAVTLLDATPLQMGVLTALETAAFLLIGLPAGAWVDRWRRKRVLVTADLVRAAVLVTLPVAYLADLLTLGQLFVVAAVTGTATVFFDVAYQSYLPTLVDPDQLVDGNGKLEASRAVAHVAGPGVTGVLLRLLGAPLLVAVDAVSFLLSALFIGRILRPDVVPDRAARRPLRTEIAEGLSFVVRHPLLRRIVACTGTANLFGAMTSALLVLYVIRSLGLSEATLGLVFSLGAVGGLLGAATAARFARRVGEGRSIPLSAVAFAAAGAFVPLAAVGAPVVLLTTGWFMLSWSTVVYNVTQVSFRQRLCPPGLLGRMNASVRFIVYGTMPVGGLLGGVLGEWLGVLPALWTATAGGFVACLPVLLSPLLTMRDLPRELDVTAAPVGTGSAG</sequence>
<comment type="caution">
    <text evidence="9">The sequence shown here is derived from an EMBL/GenBank/DDBJ whole genome shotgun (WGS) entry which is preliminary data.</text>
</comment>
<dbReference type="CDD" id="cd06173">
    <property type="entry name" value="MFS_MefA_like"/>
    <property type="match status" value="1"/>
</dbReference>
<dbReference type="InterPro" id="IPR036259">
    <property type="entry name" value="MFS_trans_sf"/>
</dbReference>
<evidence type="ECO:0000313" key="9">
    <source>
        <dbReference type="EMBL" id="NEN49379.1"/>
    </source>
</evidence>
<dbReference type="GO" id="GO:0005886">
    <property type="term" value="C:plasma membrane"/>
    <property type="evidence" value="ECO:0007669"/>
    <property type="project" value="UniProtKB-SubCell"/>
</dbReference>
<evidence type="ECO:0000313" key="10">
    <source>
        <dbReference type="Proteomes" id="UP000468828"/>
    </source>
</evidence>
<reference evidence="8 10" key="1">
    <citation type="submission" date="2020-01" db="EMBL/GenBank/DDBJ databases">
        <title>the WGS Modestobacter muralis CPCC 204518.</title>
        <authorList>
            <person name="Jiang Z."/>
        </authorList>
    </citation>
    <scope>NUCLEOTIDE SEQUENCE [LARGE SCALE GENOMIC DNA]</scope>
    <source>
        <strain evidence="8 10">DSM 100205</strain>
    </source>
</reference>
<dbReference type="Proteomes" id="UP000471152">
    <property type="component" value="Unassembled WGS sequence"/>
</dbReference>
<evidence type="ECO:0000313" key="11">
    <source>
        <dbReference type="Proteomes" id="UP000471152"/>
    </source>
</evidence>
<dbReference type="InterPro" id="IPR011701">
    <property type="entry name" value="MFS"/>
</dbReference>
<dbReference type="PANTHER" id="PTHR23513">
    <property type="entry name" value="INTEGRAL MEMBRANE EFFLUX PROTEIN-RELATED"/>
    <property type="match status" value="1"/>
</dbReference>
<dbReference type="PANTHER" id="PTHR23513:SF6">
    <property type="entry name" value="MAJOR FACILITATOR SUPERFAMILY ASSOCIATED DOMAIN-CONTAINING PROTEIN"/>
    <property type="match status" value="1"/>
</dbReference>
<comment type="subcellular location">
    <subcellularLocation>
        <location evidence="1">Cell membrane</location>
        <topology evidence="1">Multi-pass membrane protein</topology>
    </subcellularLocation>
</comment>
<feature type="transmembrane region" description="Helical" evidence="6">
    <location>
        <begin position="354"/>
        <end position="376"/>
    </location>
</feature>
<protein>
    <submittedName>
        <fullName evidence="9">MFS transporter</fullName>
    </submittedName>
</protein>
<feature type="transmembrane region" description="Helical" evidence="6">
    <location>
        <begin position="168"/>
        <end position="188"/>
    </location>
</feature>
<feature type="transmembrane region" description="Helical" evidence="6">
    <location>
        <begin position="314"/>
        <end position="333"/>
    </location>
</feature>
<dbReference type="InterPro" id="IPR020846">
    <property type="entry name" value="MFS_dom"/>
</dbReference>
<keyword evidence="3 6" id="KW-0812">Transmembrane</keyword>
<dbReference type="AlphaFoldDB" id="A0A6P0H1N1"/>
<gene>
    <name evidence="9" type="ORF">G3R41_00270</name>
    <name evidence="8" type="ORF">GCU67_00270</name>
</gene>
<dbReference type="SUPFAM" id="SSF103473">
    <property type="entry name" value="MFS general substrate transporter"/>
    <property type="match status" value="1"/>
</dbReference>
<keyword evidence="5 6" id="KW-0472">Membrane</keyword>